<organism evidence="1 2">
    <name type="scientific">Colocasia esculenta</name>
    <name type="common">Wild taro</name>
    <name type="synonym">Arum esculentum</name>
    <dbReference type="NCBI Taxonomy" id="4460"/>
    <lineage>
        <taxon>Eukaryota</taxon>
        <taxon>Viridiplantae</taxon>
        <taxon>Streptophyta</taxon>
        <taxon>Embryophyta</taxon>
        <taxon>Tracheophyta</taxon>
        <taxon>Spermatophyta</taxon>
        <taxon>Magnoliopsida</taxon>
        <taxon>Liliopsida</taxon>
        <taxon>Araceae</taxon>
        <taxon>Aroideae</taxon>
        <taxon>Colocasieae</taxon>
        <taxon>Colocasia</taxon>
    </lineage>
</organism>
<gene>
    <name evidence="1" type="ORF">Taro_045424</name>
</gene>
<dbReference type="AlphaFoldDB" id="A0A843X469"/>
<dbReference type="Proteomes" id="UP000652761">
    <property type="component" value="Unassembled WGS sequence"/>
</dbReference>
<sequence>MAPCRVPCRGTMSPAGTAANDWHTADAATSHCHRHRPVAPPVTAATAASRCTAWAAPWRPVWHHASCHPMTGTLLMLPLPTSGATSHCHRHRPVALPVTAATAASLCTAWAAPWRPVWHHASCHLAGWFPSSRVVIVSLEEMFNVVVQLTRNWLKLSYMMTSLFSQLKMELELAVTSYGPNSSLLWFKYRRTESLYNKAEG</sequence>
<evidence type="ECO:0000313" key="1">
    <source>
        <dbReference type="EMBL" id="MQM12505.1"/>
    </source>
</evidence>
<name>A0A843X469_COLES</name>
<evidence type="ECO:0000313" key="2">
    <source>
        <dbReference type="Proteomes" id="UP000652761"/>
    </source>
</evidence>
<proteinExistence type="predicted"/>
<protein>
    <submittedName>
        <fullName evidence="1">Uncharacterized protein</fullName>
    </submittedName>
</protein>
<reference evidence="1" key="1">
    <citation type="submission" date="2017-07" db="EMBL/GenBank/DDBJ databases">
        <title>Taro Niue Genome Assembly and Annotation.</title>
        <authorList>
            <person name="Atibalentja N."/>
            <person name="Keating K."/>
            <person name="Fields C.J."/>
        </authorList>
    </citation>
    <scope>NUCLEOTIDE SEQUENCE</scope>
    <source>
        <strain evidence="1">Niue_2</strain>
        <tissue evidence="1">Leaf</tissue>
    </source>
</reference>
<accession>A0A843X469</accession>
<keyword evidence="2" id="KW-1185">Reference proteome</keyword>
<comment type="caution">
    <text evidence="1">The sequence shown here is derived from an EMBL/GenBank/DDBJ whole genome shotgun (WGS) entry which is preliminary data.</text>
</comment>
<dbReference type="EMBL" id="NMUH01005338">
    <property type="protein sequence ID" value="MQM12505.1"/>
    <property type="molecule type" value="Genomic_DNA"/>
</dbReference>